<feature type="binding site" evidence="7">
    <location>
        <position position="82"/>
    </location>
    <ligand>
        <name>tRNA</name>
        <dbReference type="ChEBI" id="CHEBI:17843"/>
    </ligand>
</feature>
<feature type="site" description="Stabilizes the basic form of H active site to accept a proton" evidence="7">
    <location>
        <position position="107"/>
    </location>
</feature>
<evidence type="ECO:0000256" key="3">
    <source>
        <dbReference type="ARBA" id="ARBA00022801"/>
    </source>
</evidence>
<dbReference type="RefSeq" id="WP_158066149.1">
    <property type="nucleotide sequence ID" value="NZ_CP042829.1"/>
</dbReference>
<comment type="catalytic activity">
    <reaction evidence="7 8">
        <text>an N-acyl-L-alpha-aminoacyl-tRNA + H2O = an N-acyl-L-amino acid + a tRNA + H(+)</text>
        <dbReference type="Rhea" id="RHEA:54448"/>
        <dbReference type="Rhea" id="RHEA-COMP:10123"/>
        <dbReference type="Rhea" id="RHEA-COMP:13883"/>
        <dbReference type="ChEBI" id="CHEBI:15377"/>
        <dbReference type="ChEBI" id="CHEBI:15378"/>
        <dbReference type="ChEBI" id="CHEBI:59874"/>
        <dbReference type="ChEBI" id="CHEBI:78442"/>
        <dbReference type="ChEBI" id="CHEBI:138191"/>
        <dbReference type="EC" id="3.1.1.29"/>
    </reaction>
</comment>
<dbReference type="PROSITE" id="PS01195">
    <property type="entry name" value="PEPT_TRNA_HYDROL_1"/>
    <property type="match status" value="1"/>
</dbReference>
<comment type="function">
    <text evidence="7">Catalyzes the release of premature peptidyl moieties from peptidyl-tRNA molecules trapped in stalled 50S ribosomal subunits, and thus maintains levels of free tRNAs and 50S ribosomes.</text>
</comment>
<dbReference type="PANTHER" id="PTHR17224:SF1">
    <property type="entry name" value="PEPTIDYL-TRNA HYDROLASE"/>
    <property type="match status" value="1"/>
</dbReference>
<dbReference type="Proteomes" id="UP000326331">
    <property type="component" value="Chromosome"/>
</dbReference>
<dbReference type="CDD" id="cd00462">
    <property type="entry name" value="PTH"/>
    <property type="match status" value="1"/>
</dbReference>
<evidence type="ECO:0000256" key="8">
    <source>
        <dbReference type="RuleBase" id="RU000673"/>
    </source>
</evidence>
<proteinExistence type="inferred from homology"/>
<dbReference type="PANTHER" id="PTHR17224">
    <property type="entry name" value="PEPTIDYL-TRNA HYDROLASE"/>
    <property type="match status" value="1"/>
</dbReference>
<evidence type="ECO:0000256" key="5">
    <source>
        <dbReference type="ARBA" id="ARBA00038063"/>
    </source>
</evidence>
<name>A0ABX6C1R0_9CHLR</name>
<accession>A0ABX6C1R0</accession>
<evidence type="ECO:0000256" key="4">
    <source>
        <dbReference type="ARBA" id="ARBA00022884"/>
    </source>
</evidence>
<feature type="binding site" evidence="7">
    <location>
        <position position="128"/>
    </location>
    <ligand>
        <name>tRNA</name>
        <dbReference type="ChEBI" id="CHEBI:17843"/>
    </ligand>
</feature>
<feature type="binding site" evidence="7">
    <location>
        <position position="30"/>
    </location>
    <ligand>
        <name>tRNA</name>
        <dbReference type="ChEBI" id="CHEBI:17843"/>
    </ligand>
</feature>
<dbReference type="EC" id="3.1.1.29" evidence="1 7"/>
<sequence length="210" mass="22277">MPFRRSSGAPGPRFAADWLVVGLGNPGEEYARTRHNVGFWVVNRLAKRAGTQPKSVGSLMQIGVGTLQGQRIALVRPKTYMNASGRAVAQALQWTGCTLARTIVVYDELDLPVGQIRVRAGGGHGGHNGLKSIAQHAGLDFIRVRIGIGRPTVNGEPSWDPDIVADWVLSPPSPADRELLEAAADRAADAVETIIASGVDAAAAAFNRKV</sequence>
<evidence type="ECO:0000256" key="7">
    <source>
        <dbReference type="HAMAP-Rule" id="MF_00083"/>
    </source>
</evidence>
<evidence type="ECO:0000256" key="9">
    <source>
        <dbReference type="RuleBase" id="RU004320"/>
    </source>
</evidence>
<dbReference type="InterPro" id="IPR018171">
    <property type="entry name" value="Pept_tRNA_hydro_CS"/>
</dbReference>
<evidence type="ECO:0000256" key="6">
    <source>
        <dbReference type="ARBA" id="ARBA00050038"/>
    </source>
</evidence>
<protein>
    <recommendedName>
        <fullName evidence="6 7">Peptidyl-tRNA hydrolase</fullName>
        <shortName evidence="7">Pth</shortName>
        <ecNumber evidence="1 7">3.1.1.29</ecNumber>
    </recommendedName>
</protein>
<dbReference type="InterPro" id="IPR036416">
    <property type="entry name" value="Pept_tRNA_hydro_sf"/>
</dbReference>
<dbReference type="SUPFAM" id="SSF53178">
    <property type="entry name" value="Peptidyl-tRNA hydrolase-like"/>
    <property type="match status" value="1"/>
</dbReference>
<comment type="function">
    <text evidence="7">Hydrolyzes ribosome-free peptidyl-tRNAs (with 1 or more amino acids incorporated), which drop off the ribosome during protein synthesis, or as a result of ribosome stalling.</text>
</comment>
<evidence type="ECO:0000313" key="11">
    <source>
        <dbReference type="Proteomes" id="UP000326331"/>
    </source>
</evidence>
<feature type="site" description="Discriminates between blocked and unblocked aminoacyl-tRNA" evidence="7">
    <location>
        <position position="25"/>
    </location>
</feature>
<dbReference type="EMBL" id="CP042829">
    <property type="protein sequence ID" value="QFG02215.1"/>
    <property type="molecule type" value="Genomic_DNA"/>
</dbReference>
<dbReference type="GO" id="GO:0004045">
    <property type="term" value="F:peptidyl-tRNA hydrolase activity"/>
    <property type="evidence" value="ECO:0007669"/>
    <property type="project" value="UniProtKB-EC"/>
</dbReference>
<comment type="subcellular location">
    <subcellularLocation>
        <location evidence="7">Cytoplasm</location>
    </subcellularLocation>
</comment>
<dbReference type="InterPro" id="IPR001328">
    <property type="entry name" value="Pept_tRNA_hydro"/>
</dbReference>
<keyword evidence="11" id="KW-1185">Reference proteome</keyword>
<feature type="active site" description="Proton acceptor" evidence="7">
    <location>
        <position position="35"/>
    </location>
</feature>
<gene>
    <name evidence="7" type="primary">pth</name>
    <name evidence="10" type="ORF">Tbon_02535</name>
</gene>
<reference evidence="10 11" key="1">
    <citation type="submission" date="2019-10" db="EMBL/GenBank/DDBJ databases">
        <title>Thermopilla bonchosmolovskayae gen. nov., sp. nov., a moderately thermophilic Chloroflexi bacterium from a Chukotka hot spring (Arctic, Russia), representing a novel classis Thermopillaia, which include previously uncultivated lineage OLB14.</title>
        <authorList>
            <person name="Kochetkova T.V."/>
            <person name="Zayulina K.S."/>
            <person name="Zhigarkov V.S."/>
            <person name="Minaev N.V."/>
            <person name="Novikov A."/>
            <person name="Toshchakov S.V."/>
            <person name="Elcheninov A.G."/>
            <person name="Kublanov I.V."/>
        </authorList>
    </citation>
    <scope>NUCLEOTIDE SEQUENCE [LARGE SCALE GENOMIC DNA]</scope>
    <source>
        <strain evidence="10 11">3753O</strain>
    </source>
</reference>
<dbReference type="Gene3D" id="3.40.50.1470">
    <property type="entry name" value="Peptidyl-tRNA hydrolase"/>
    <property type="match status" value="1"/>
</dbReference>
<feature type="binding site" evidence="7">
    <location>
        <position position="80"/>
    </location>
    <ligand>
        <name>tRNA</name>
        <dbReference type="ChEBI" id="CHEBI:17843"/>
    </ligand>
</feature>
<organism evidence="10 11">
    <name type="scientific">Tepidiforma bonchosmolovskayae</name>
    <dbReference type="NCBI Taxonomy" id="2601677"/>
    <lineage>
        <taxon>Bacteria</taxon>
        <taxon>Bacillati</taxon>
        <taxon>Chloroflexota</taxon>
        <taxon>Tepidiformia</taxon>
        <taxon>Tepidiformales</taxon>
        <taxon>Tepidiformaceae</taxon>
        <taxon>Tepidiforma</taxon>
    </lineage>
</organism>
<dbReference type="NCBIfam" id="TIGR00447">
    <property type="entry name" value="pth"/>
    <property type="match status" value="1"/>
</dbReference>
<keyword evidence="7" id="KW-0963">Cytoplasm</keyword>
<evidence type="ECO:0000256" key="1">
    <source>
        <dbReference type="ARBA" id="ARBA00013260"/>
    </source>
</evidence>
<evidence type="ECO:0000313" key="10">
    <source>
        <dbReference type="EMBL" id="QFG02215.1"/>
    </source>
</evidence>
<comment type="subunit">
    <text evidence="7">Monomer.</text>
</comment>
<dbReference type="PROSITE" id="PS01196">
    <property type="entry name" value="PEPT_TRNA_HYDROL_2"/>
    <property type="match status" value="1"/>
</dbReference>
<dbReference type="Pfam" id="PF01195">
    <property type="entry name" value="Pept_tRNA_hydro"/>
    <property type="match status" value="1"/>
</dbReference>
<keyword evidence="2 7" id="KW-0820">tRNA-binding</keyword>
<keyword evidence="3 7" id="KW-0378">Hydrolase</keyword>
<comment type="similarity">
    <text evidence="5 7 9">Belongs to the PTH family.</text>
</comment>
<keyword evidence="4 7" id="KW-0694">RNA-binding</keyword>
<dbReference type="HAMAP" id="MF_00083">
    <property type="entry name" value="Pept_tRNA_hydro_bact"/>
    <property type="match status" value="1"/>
</dbReference>
<evidence type="ECO:0000256" key="2">
    <source>
        <dbReference type="ARBA" id="ARBA00022555"/>
    </source>
</evidence>